<accession>U9T3I5</accession>
<name>U9T3I5_RHIID</name>
<proteinExistence type="predicted"/>
<dbReference type="AlphaFoldDB" id="U9T3I5"/>
<gene>
    <name evidence="1" type="ORF">GLOINDRAFT_6266</name>
</gene>
<dbReference type="HOGENOM" id="CLU_3015381_0_0_1"/>
<evidence type="ECO:0000313" key="1">
    <source>
        <dbReference type="EMBL" id="ESA02700.1"/>
    </source>
</evidence>
<reference evidence="1" key="1">
    <citation type="submission" date="2013-07" db="EMBL/GenBank/DDBJ databases">
        <title>The genome of an arbuscular mycorrhizal fungus provides insights into the evolution of the oldest plant symbiosis.</title>
        <authorList>
            <consortium name="DOE Joint Genome Institute"/>
            <person name="Tisserant E."/>
            <person name="Malbreil M."/>
            <person name="Kuo A."/>
            <person name="Kohler A."/>
            <person name="Symeonidi A."/>
            <person name="Balestrini R."/>
            <person name="Charron P."/>
            <person name="Duensing N."/>
            <person name="Frei-dit-Frey N."/>
            <person name="Gianinazzi-Pearson V."/>
            <person name="Gilbert B."/>
            <person name="Handa Y."/>
            <person name="Hijri M."/>
            <person name="Kaul R."/>
            <person name="Kawaguchi M."/>
            <person name="Krajinski F."/>
            <person name="Lammers P."/>
            <person name="Lapierre D."/>
            <person name="Masclaux F.G."/>
            <person name="Murat C."/>
            <person name="Morin E."/>
            <person name="Ndikumana S."/>
            <person name="Pagni M."/>
            <person name="Petitpierre D."/>
            <person name="Requena N."/>
            <person name="Rosikiewicz P."/>
            <person name="Riley R."/>
            <person name="Saito K."/>
            <person name="San Clemente H."/>
            <person name="Shapiro H."/>
            <person name="van Tuinen D."/>
            <person name="Becard G."/>
            <person name="Bonfante P."/>
            <person name="Paszkowski U."/>
            <person name="Shachar-Hill Y."/>
            <person name="Young J.P."/>
            <person name="Sanders I.R."/>
            <person name="Henrissat B."/>
            <person name="Rensing S.A."/>
            <person name="Grigoriev I.V."/>
            <person name="Corradi N."/>
            <person name="Roux C."/>
            <person name="Martin F."/>
        </authorList>
    </citation>
    <scope>NUCLEOTIDE SEQUENCE</scope>
    <source>
        <strain evidence="1">DAOM 197198</strain>
    </source>
</reference>
<dbReference type="EMBL" id="KI295536">
    <property type="protein sequence ID" value="ESA02700.1"/>
    <property type="molecule type" value="Genomic_DNA"/>
</dbReference>
<organism evidence="1">
    <name type="scientific">Rhizophagus irregularis (strain DAOM 181602 / DAOM 197198 / MUCL 43194)</name>
    <name type="common">Arbuscular mycorrhizal fungus</name>
    <name type="synonym">Glomus intraradices</name>
    <dbReference type="NCBI Taxonomy" id="747089"/>
    <lineage>
        <taxon>Eukaryota</taxon>
        <taxon>Fungi</taxon>
        <taxon>Fungi incertae sedis</taxon>
        <taxon>Mucoromycota</taxon>
        <taxon>Glomeromycotina</taxon>
        <taxon>Glomeromycetes</taxon>
        <taxon>Glomerales</taxon>
        <taxon>Glomeraceae</taxon>
        <taxon>Rhizophagus</taxon>
    </lineage>
</organism>
<protein>
    <submittedName>
        <fullName evidence="1">Uncharacterized protein</fullName>
    </submittedName>
</protein>
<dbReference type="VEuPathDB" id="FungiDB:RhiirFUN_002931"/>
<sequence>MYNRSYLNSVPSVLGFEVEFDIGVLESGIEFDFGLGFSKIQAELSWKIVWGIELRI</sequence>